<accession>A0A5E7CZF9</accession>
<gene>
    <name evidence="1" type="ORF">PS718_03405</name>
</gene>
<organism evidence="1 2">
    <name type="scientific">Pseudomonas fluorescens</name>
    <dbReference type="NCBI Taxonomy" id="294"/>
    <lineage>
        <taxon>Bacteria</taxon>
        <taxon>Pseudomonadati</taxon>
        <taxon>Pseudomonadota</taxon>
        <taxon>Gammaproteobacteria</taxon>
        <taxon>Pseudomonadales</taxon>
        <taxon>Pseudomonadaceae</taxon>
        <taxon>Pseudomonas</taxon>
    </lineage>
</organism>
<proteinExistence type="predicted"/>
<evidence type="ECO:0000313" key="2">
    <source>
        <dbReference type="Proteomes" id="UP000325375"/>
    </source>
</evidence>
<evidence type="ECO:0000313" key="1">
    <source>
        <dbReference type="EMBL" id="VVO10670.1"/>
    </source>
</evidence>
<dbReference type="EMBL" id="CABVHX010000014">
    <property type="protein sequence ID" value="VVO10670.1"/>
    <property type="molecule type" value="Genomic_DNA"/>
</dbReference>
<protein>
    <submittedName>
        <fullName evidence="1">Uncharacterized protein</fullName>
    </submittedName>
</protein>
<reference evidence="1 2" key="1">
    <citation type="submission" date="2019-09" db="EMBL/GenBank/DDBJ databases">
        <authorList>
            <person name="Chandra G."/>
            <person name="Truman W A."/>
        </authorList>
    </citation>
    <scope>NUCLEOTIDE SEQUENCE [LARGE SCALE GENOMIC DNA]</scope>
    <source>
        <strain evidence="1">PS718</strain>
    </source>
</reference>
<dbReference type="Proteomes" id="UP000325375">
    <property type="component" value="Unassembled WGS sequence"/>
</dbReference>
<dbReference type="AlphaFoldDB" id="A0A5E7CZF9"/>
<sequence length="230" mass="25095">MRIVTQSPVGAAERRDLLTLLFQDQEIAAFRSSYRGERISNVGAAEGCDLLTLLFQDQEIAAFRSCYRGEHISNVGAAEGCDLLTLLFQDQEIAAFRSSCRGERISNVGAAEGCGLLTSLFQDQEIAAFRSSYRGGTHFNCRSCRRLRSFDFAVSRSRDRSVPQLLQGQSISNVGATLATPAIAGIKKPRDRMIRGAKNWLVAANQRSSLTISGYLLATVSGCQPPPRAL</sequence>
<name>A0A5E7CZF9_PSEFL</name>